<dbReference type="PANTHER" id="PTHR37260:SF2">
    <property type="entry name" value="PROTEIN ECERIFERUM 16"/>
    <property type="match status" value="1"/>
</dbReference>
<evidence type="ECO:0000256" key="1">
    <source>
        <dbReference type="SAM" id="MobiDB-lite"/>
    </source>
</evidence>
<feature type="compositionally biased region" description="Polar residues" evidence="1">
    <location>
        <begin position="241"/>
        <end position="251"/>
    </location>
</feature>
<evidence type="ECO:0000313" key="3">
    <source>
        <dbReference type="Proteomes" id="UP000631114"/>
    </source>
</evidence>
<dbReference type="Proteomes" id="UP000631114">
    <property type="component" value="Unassembled WGS sequence"/>
</dbReference>
<comment type="caution">
    <text evidence="2">The sequence shown here is derived from an EMBL/GenBank/DDBJ whole genome shotgun (WGS) entry which is preliminary data.</text>
</comment>
<keyword evidence="3" id="KW-1185">Reference proteome</keyword>
<dbReference type="AlphaFoldDB" id="A0A835LAY3"/>
<organism evidence="2 3">
    <name type="scientific">Coptis chinensis</name>
    <dbReference type="NCBI Taxonomy" id="261450"/>
    <lineage>
        <taxon>Eukaryota</taxon>
        <taxon>Viridiplantae</taxon>
        <taxon>Streptophyta</taxon>
        <taxon>Embryophyta</taxon>
        <taxon>Tracheophyta</taxon>
        <taxon>Spermatophyta</taxon>
        <taxon>Magnoliopsida</taxon>
        <taxon>Ranunculales</taxon>
        <taxon>Ranunculaceae</taxon>
        <taxon>Coptidoideae</taxon>
        <taxon>Coptis</taxon>
    </lineage>
</organism>
<sequence length="323" mass="35398">MSSMFSMRGNRMSLWIADDNFVVDDSSATFTEVPFLSMDLHSLASKLETLDVSQRLFIEADIFPGQLDVDKSEETNVPESEKVENCASGPNEQCLDENKFLRHSSNSTATSHCSLLPDPRQRAMLVDQGRKDMPSSTTRSSILVQTLPSEVSQVTSLMNPVKDDLKQMEQSSLGEVVDSIAQINLNDVEDSKEKSSTFEAMAAEAELDMLLNSFGETKFLDTSGISKKSANNLPVERDDSTSLSKENTAGKQLSDKSSKSARNIPVSVDIDCTIDDLLKETSNPNVQNNALPPQKGVVPPYVPASSSNSKVLLDDFDSWLDTI</sequence>
<gene>
    <name evidence="2" type="ORF">IFM89_014389</name>
</gene>
<evidence type="ECO:0000313" key="2">
    <source>
        <dbReference type="EMBL" id="KAF9588668.1"/>
    </source>
</evidence>
<dbReference type="PANTHER" id="PTHR37260">
    <property type="entry name" value="PHOSPHORELAY PROTEIN"/>
    <property type="match status" value="1"/>
</dbReference>
<proteinExistence type="predicted"/>
<name>A0A835LAY3_9MAGN</name>
<dbReference type="InterPro" id="IPR053342">
    <property type="entry name" value="Exosome_cofactor/PTGS_suppr"/>
</dbReference>
<dbReference type="EMBL" id="JADFTS010000009">
    <property type="protein sequence ID" value="KAF9588668.1"/>
    <property type="molecule type" value="Genomic_DNA"/>
</dbReference>
<protein>
    <submittedName>
        <fullName evidence="2">Uncharacterized protein</fullName>
    </submittedName>
</protein>
<accession>A0A835LAY3</accession>
<reference evidence="2 3" key="1">
    <citation type="submission" date="2020-10" db="EMBL/GenBank/DDBJ databases">
        <title>The Coptis chinensis genome and diversification of protoberbering-type alkaloids.</title>
        <authorList>
            <person name="Wang B."/>
            <person name="Shu S."/>
            <person name="Song C."/>
            <person name="Liu Y."/>
        </authorList>
    </citation>
    <scope>NUCLEOTIDE SEQUENCE [LARGE SCALE GENOMIC DNA]</scope>
    <source>
        <strain evidence="2">HL-2020</strain>
        <tissue evidence="2">Leaf</tissue>
    </source>
</reference>
<dbReference type="OrthoDB" id="685075at2759"/>
<feature type="region of interest" description="Disordered" evidence="1">
    <location>
        <begin position="226"/>
        <end position="260"/>
    </location>
</feature>